<dbReference type="Pfam" id="PF08237">
    <property type="entry name" value="PE-PPE"/>
    <property type="match status" value="1"/>
</dbReference>
<keyword evidence="3" id="KW-1185">Reference proteome</keyword>
<reference evidence="2 3" key="1">
    <citation type="submission" date="2015-06" db="EMBL/GenBank/DDBJ databases">
        <title>Genome sequence of Mycobacterium kumamotonense strain Roo.</title>
        <authorList>
            <person name="Greninger A.L."/>
            <person name="Cunningham G."/>
            <person name="Miller S."/>
        </authorList>
    </citation>
    <scope>NUCLEOTIDE SEQUENCE [LARGE SCALE GENOMIC DNA]</scope>
    <source>
        <strain evidence="2 3">Roo</strain>
    </source>
</reference>
<dbReference type="AlphaFoldDB" id="A0A1B8S981"/>
<comment type="caution">
    <text evidence="2">The sequence shown here is derived from an EMBL/GenBank/DDBJ whole genome shotgun (WGS) entry which is preliminary data.</text>
</comment>
<dbReference type="InterPro" id="IPR013228">
    <property type="entry name" value="PE-PPE_C"/>
</dbReference>
<dbReference type="Proteomes" id="UP000092668">
    <property type="component" value="Unassembled WGS sequence"/>
</dbReference>
<dbReference type="PATRIC" id="fig|354243.3.peg.4971"/>
<feature type="domain" description="PE-PPE" evidence="1">
    <location>
        <begin position="82"/>
        <end position="300"/>
    </location>
</feature>
<accession>A0A1B8S981</accession>
<dbReference type="OrthoDB" id="4568361at2"/>
<evidence type="ECO:0000313" key="2">
    <source>
        <dbReference type="EMBL" id="OBY29293.1"/>
    </source>
</evidence>
<name>A0A1B8S981_9MYCO</name>
<gene>
    <name evidence="2" type="ORF">ACT18_23850</name>
</gene>
<protein>
    <submittedName>
        <fullName evidence="2">PE family protein</fullName>
    </submittedName>
</protein>
<evidence type="ECO:0000259" key="1">
    <source>
        <dbReference type="Pfam" id="PF08237"/>
    </source>
</evidence>
<organism evidence="2 3">
    <name type="scientific">Mycolicibacter kumamotonensis</name>
    <dbReference type="NCBI Taxonomy" id="354243"/>
    <lineage>
        <taxon>Bacteria</taxon>
        <taxon>Bacillati</taxon>
        <taxon>Actinomycetota</taxon>
        <taxon>Actinomycetes</taxon>
        <taxon>Mycobacteriales</taxon>
        <taxon>Mycobacteriaceae</taxon>
        <taxon>Mycolicibacter</taxon>
    </lineage>
</organism>
<proteinExistence type="predicted"/>
<sequence length="366" mass="39428">MGDLMTHYSYRWLTAGLLAGSCAGLVGLTSVLNPSIAYGQDGGGTALIMGYVMTPDPGTVYDQRVMDLFINPQHPFPGQSVYPGYTPVVEPLNPSNYQQSLLDAAQTLNQDIVKHLADGPVTVFGVSSTTAIASQALIDLAQAGSNAPDPADLHFVLVENLNSPNGGIFTRFPSPWELTPPPTPVDSPYTVDVYNFEYSGATDYPNYPLNLLALLNSMAGYVYLHPYLITGYPSSWDPSAMADAVKLPMSEGYDGDTSFYLIPTMNLPLLEPLRQFPLFGPAMADLVQPALRVLIDLGYDRTDPAEVVAPVSWSMPSIDWDAVAQNLQLGFEQGWTAAQVDLGMLPESALPDLYPYLPDLAGLIAG</sequence>
<dbReference type="EMBL" id="LFOE01000110">
    <property type="protein sequence ID" value="OBY29293.1"/>
    <property type="molecule type" value="Genomic_DNA"/>
</dbReference>
<evidence type="ECO:0000313" key="3">
    <source>
        <dbReference type="Proteomes" id="UP000092668"/>
    </source>
</evidence>